<dbReference type="PROSITE" id="PS51379">
    <property type="entry name" value="4FE4S_FER_2"/>
    <property type="match status" value="2"/>
</dbReference>
<reference evidence="7" key="1">
    <citation type="journal article" date="2015" name="Proc. Natl. Acad. Sci. U.S.A.">
        <title>Networks of energetic and metabolic interactions define dynamics in microbial communities.</title>
        <authorList>
            <person name="Embree M."/>
            <person name="Liu J.K."/>
            <person name="Al-Bassam M.M."/>
            <person name="Zengler K."/>
        </authorList>
    </citation>
    <scope>NUCLEOTIDE SEQUENCE</scope>
</reference>
<evidence type="ECO:0000313" key="7">
    <source>
        <dbReference type="EMBL" id="KUG27938.1"/>
    </source>
</evidence>
<keyword evidence="1" id="KW-0004">4Fe-4S</keyword>
<dbReference type="GO" id="GO:0051539">
    <property type="term" value="F:4 iron, 4 sulfur cluster binding"/>
    <property type="evidence" value="ECO:0007669"/>
    <property type="project" value="UniProtKB-KW"/>
</dbReference>
<dbReference type="InterPro" id="IPR017896">
    <property type="entry name" value="4Fe4S_Fe-S-bd"/>
</dbReference>
<feature type="domain" description="4Fe-4S ferredoxin-type" evidence="6">
    <location>
        <begin position="54"/>
        <end position="86"/>
    </location>
</feature>
<dbReference type="PROSITE" id="PS00198">
    <property type="entry name" value="4FE4S_FER_1"/>
    <property type="match status" value="2"/>
</dbReference>
<evidence type="ECO:0000259" key="6">
    <source>
        <dbReference type="PROSITE" id="PS51379"/>
    </source>
</evidence>
<dbReference type="GO" id="GO:0016651">
    <property type="term" value="F:oxidoreductase activity, acting on NAD(P)H"/>
    <property type="evidence" value="ECO:0007669"/>
    <property type="project" value="InterPro"/>
</dbReference>
<dbReference type="GO" id="GO:0016020">
    <property type="term" value="C:membrane"/>
    <property type="evidence" value="ECO:0007669"/>
    <property type="project" value="InterPro"/>
</dbReference>
<dbReference type="InterPro" id="IPR010226">
    <property type="entry name" value="NADH_quinone_OxRdtase_chainI"/>
</dbReference>
<sequence>MSASSSFKDAWNYAKSLLIGLGVTGKSFVKPSITVIYPWQQVDNLSTYRGHVELIPKDDDPFTPRCVACGACADACPSRCLTVVAPPKAPKPKADAPAAALVEGRVIPKTEKAAVPERSRAPVQFFLDYSLCSLCGQCERVCPAKSLRFSNNVYLIGHSREDFRIDLLARMKSQAAGQPAPPRPKAPESAPAPETEKEPA</sequence>
<keyword evidence="7" id="KW-0560">Oxidoreductase</keyword>
<comment type="caution">
    <text evidence="7">The sequence shown here is derived from an EMBL/GenBank/DDBJ whole genome shotgun (WGS) entry which is preliminary data.</text>
</comment>
<feature type="domain" description="4Fe-4S ferredoxin-type" evidence="6">
    <location>
        <begin position="123"/>
        <end position="152"/>
    </location>
</feature>
<keyword evidence="2" id="KW-0479">Metal-binding</keyword>
<dbReference type="AlphaFoldDB" id="A0A0W8G4I6"/>
<evidence type="ECO:0000256" key="3">
    <source>
        <dbReference type="ARBA" id="ARBA00023004"/>
    </source>
</evidence>
<accession>A0A0W8G4I6</accession>
<proteinExistence type="predicted"/>
<evidence type="ECO:0000256" key="1">
    <source>
        <dbReference type="ARBA" id="ARBA00022485"/>
    </source>
</evidence>
<feature type="region of interest" description="Disordered" evidence="5">
    <location>
        <begin position="172"/>
        <end position="200"/>
    </location>
</feature>
<keyword evidence="7" id="KW-0830">Ubiquinone</keyword>
<name>A0A0W8G4I6_9ZZZZ</name>
<organism evidence="7">
    <name type="scientific">hydrocarbon metagenome</name>
    <dbReference type="NCBI Taxonomy" id="938273"/>
    <lineage>
        <taxon>unclassified sequences</taxon>
        <taxon>metagenomes</taxon>
        <taxon>ecological metagenomes</taxon>
    </lineage>
</organism>
<evidence type="ECO:0000256" key="2">
    <source>
        <dbReference type="ARBA" id="ARBA00022723"/>
    </source>
</evidence>
<dbReference type="PANTHER" id="PTHR10849">
    <property type="entry name" value="NADH DEHYDROGENASE UBIQUINONE IRON-SULFUR PROTEIN 8, MITOCHONDRIAL"/>
    <property type="match status" value="1"/>
</dbReference>
<evidence type="ECO:0000256" key="5">
    <source>
        <dbReference type="SAM" id="MobiDB-lite"/>
    </source>
</evidence>
<dbReference type="EC" id="1.6.5.3" evidence="7"/>
<dbReference type="GO" id="GO:0046872">
    <property type="term" value="F:metal ion binding"/>
    <property type="evidence" value="ECO:0007669"/>
    <property type="project" value="UniProtKB-KW"/>
</dbReference>
<dbReference type="SUPFAM" id="SSF54862">
    <property type="entry name" value="4Fe-4S ferredoxins"/>
    <property type="match status" value="1"/>
</dbReference>
<evidence type="ECO:0000256" key="4">
    <source>
        <dbReference type="ARBA" id="ARBA00023014"/>
    </source>
</evidence>
<protein>
    <submittedName>
        <fullName evidence="7">Nadh-ubiquinone oxidoreductase chain i</fullName>
        <ecNumber evidence="7">1.6.5.3</ecNumber>
    </submittedName>
</protein>
<dbReference type="Gene3D" id="3.30.70.3270">
    <property type="match status" value="1"/>
</dbReference>
<keyword evidence="3" id="KW-0408">Iron</keyword>
<gene>
    <name evidence="7" type="ORF">ASZ90_002192</name>
</gene>
<dbReference type="EMBL" id="LNQE01000274">
    <property type="protein sequence ID" value="KUG27938.1"/>
    <property type="molecule type" value="Genomic_DNA"/>
</dbReference>
<dbReference type="Pfam" id="PF12838">
    <property type="entry name" value="Fer4_7"/>
    <property type="match status" value="1"/>
</dbReference>
<keyword evidence="4" id="KW-0411">Iron-sulfur</keyword>
<dbReference type="InterPro" id="IPR017900">
    <property type="entry name" value="4Fe4S_Fe_S_CS"/>
</dbReference>